<proteinExistence type="predicted"/>
<protein>
    <submittedName>
        <fullName evidence="2">DUF2141 domain-containing protein</fullName>
    </submittedName>
</protein>
<feature type="chain" id="PRO_5027062419" evidence="1">
    <location>
        <begin position="29"/>
        <end position="146"/>
    </location>
</feature>
<sequence>MAPRLVPGCLRLMVLGVFLSCGTSAWSAALTITVANLPSEKGHVRIGVCTRSQFLSERCSYHAIVSAKAGTITTTIQDVAPGTYAVAAYQDETDLGRMRRNLFGIPLNPSGFSRDPKIGYGPPSFDACAFRIGAQDAAITVTVRTH</sequence>
<dbReference type="InterPro" id="IPR018673">
    <property type="entry name" value="DUF2141"/>
</dbReference>
<accession>A0A6M8HTB7</accession>
<reference evidence="2 3" key="1">
    <citation type="journal article" date="2014" name="World J. Microbiol. Biotechnol.">
        <title>Biodiversity and physiological characteristics of Antarctic and Arctic lichens-associated bacteria.</title>
        <authorList>
            <person name="Lee Y.M."/>
            <person name="Kim E.H."/>
            <person name="Lee H.K."/>
            <person name="Hong S.G."/>
        </authorList>
    </citation>
    <scope>NUCLEOTIDE SEQUENCE [LARGE SCALE GENOMIC DNA]</scope>
    <source>
        <strain evidence="2 3">PAMC 26569</strain>
    </source>
</reference>
<feature type="signal peptide" evidence="1">
    <location>
        <begin position="1"/>
        <end position="28"/>
    </location>
</feature>
<dbReference type="AlphaFoldDB" id="A0A6M8HTB7"/>
<dbReference type="EMBL" id="CP053708">
    <property type="protein sequence ID" value="QKE91465.1"/>
    <property type="molecule type" value="Genomic_DNA"/>
</dbReference>
<dbReference type="RefSeq" id="WP_171833007.1">
    <property type="nucleotide sequence ID" value="NZ_CP053708.1"/>
</dbReference>
<dbReference type="KEGG" id="lck:HN018_16760"/>
<evidence type="ECO:0000256" key="1">
    <source>
        <dbReference type="SAM" id="SignalP"/>
    </source>
</evidence>
<keyword evidence="3" id="KW-1185">Reference proteome</keyword>
<keyword evidence="1" id="KW-0732">Signal</keyword>
<evidence type="ECO:0000313" key="2">
    <source>
        <dbReference type="EMBL" id="QKE91465.1"/>
    </source>
</evidence>
<organism evidence="2 3">
    <name type="scientific">Lichenicola cladoniae</name>
    <dbReference type="NCBI Taxonomy" id="1484109"/>
    <lineage>
        <taxon>Bacteria</taxon>
        <taxon>Pseudomonadati</taxon>
        <taxon>Pseudomonadota</taxon>
        <taxon>Alphaproteobacteria</taxon>
        <taxon>Acetobacterales</taxon>
        <taxon>Acetobacteraceae</taxon>
        <taxon>Lichenicola</taxon>
    </lineage>
</organism>
<evidence type="ECO:0000313" key="3">
    <source>
        <dbReference type="Proteomes" id="UP000500767"/>
    </source>
</evidence>
<dbReference type="Pfam" id="PF09912">
    <property type="entry name" value="DUF2141"/>
    <property type="match status" value="1"/>
</dbReference>
<dbReference type="Proteomes" id="UP000500767">
    <property type="component" value="Chromosome"/>
</dbReference>
<name>A0A6M8HTB7_9PROT</name>
<gene>
    <name evidence="2" type="ORF">HN018_16760</name>
</gene>